<sequence length="125" mass="13902">MSATFRHFAINADDVQRAKHFYETVFDWRFDPWGPPDFYQIKNAGQGLFGALQGRRELVPGVRMAGYEASFGVEDLKATIAAVEASGGKIVMPPYRIEGVGELIYFEDTEGNLVGAMQYDPGVFD</sequence>
<keyword evidence="2" id="KW-0223">Dioxygenase</keyword>
<dbReference type="Gene3D" id="3.10.180.10">
    <property type="entry name" value="2,3-Dihydroxybiphenyl 1,2-Dioxygenase, domain 1"/>
    <property type="match status" value="1"/>
</dbReference>
<dbReference type="PROSITE" id="PS51819">
    <property type="entry name" value="VOC"/>
    <property type="match status" value="1"/>
</dbReference>
<dbReference type="SUPFAM" id="SSF54593">
    <property type="entry name" value="Glyoxalase/Bleomycin resistance protein/Dihydroxybiphenyl dioxygenase"/>
    <property type="match status" value="1"/>
</dbReference>
<dbReference type="OrthoDB" id="9796521at2"/>
<organism evidence="2">
    <name type="scientific">Caulobacter sp. (strain K31)</name>
    <dbReference type="NCBI Taxonomy" id="366602"/>
    <lineage>
        <taxon>Bacteria</taxon>
        <taxon>Pseudomonadati</taxon>
        <taxon>Pseudomonadota</taxon>
        <taxon>Alphaproteobacteria</taxon>
        <taxon>Caulobacterales</taxon>
        <taxon>Caulobacteraceae</taxon>
        <taxon>Caulobacter</taxon>
    </lineage>
</organism>
<dbReference type="PANTHER" id="PTHR33993">
    <property type="entry name" value="GLYOXALASE-RELATED"/>
    <property type="match status" value="1"/>
</dbReference>
<dbReference type="eggNOG" id="COG3324">
    <property type="taxonomic scope" value="Bacteria"/>
</dbReference>
<evidence type="ECO:0000313" key="2">
    <source>
        <dbReference type="EMBL" id="ABZ73577.1"/>
    </source>
</evidence>
<dbReference type="KEGG" id="cak:Caul_4457"/>
<name>B0T087_CAUSK</name>
<dbReference type="AlphaFoldDB" id="B0T087"/>
<proteinExistence type="predicted"/>
<dbReference type="InterPro" id="IPR029068">
    <property type="entry name" value="Glyas_Bleomycin-R_OHBP_Dase"/>
</dbReference>
<reference evidence="2" key="1">
    <citation type="submission" date="2008-01" db="EMBL/GenBank/DDBJ databases">
        <title>Complete sequence of chromosome of Caulobacter sp. K31.</title>
        <authorList>
            <consortium name="US DOE Joint Genome Institute"/>
            <person name="Copeland A."/>
            <person name="Lucas S."/>
            <person name="Lapidus A."/>
            <person name="Barry K."/>
            <person name="Glavina del Rio T."/>
            <person name="Dalin E."/>
            <person name="Tice H."/>
            <person name="Pitluck S."/>
            <person name="Bruce D."/>
            <person name="Goodwin L."/>
            <person name="Thompson L.S."/>
            <person name="Brettin T."/>
            <person name="Detter J.C."/>
            <person name="Han C."/>
            <person name="Schmutz J."/>
            <person name="Larimer F."/>
            <person name="Land M."/>
            <person name="Hauser L."/>
            <person name="Kyrpides N."/>
            <person name="Kim E."/>
            <person name="Stephens C."/>
            <person name="Richardson P."/>
        </authorList>
    </citation>
    <scope>NUCLEOTIDE SEQUENCE [LARGE SCALE GENOMIC DNA]</scope>
    <source>
        <strain evidence="2">K31</strain>
    </source>
</reference>
<accession>B0T087</accession>
<dbReference type="HOGENOM" id="CLU_127592_3_2_5"/>
<dbReference type="STRING" id="366602.Caul_4457"/>
<dbReference type="InterPro" id="IPR037523">
    <property type="entry name" value="VOC_core"/>
</dbReference>
<dbReference type="GO" id="GO:0051213">
    <property type="term" value="F:dioxygenase activity"/>
    <property type="evidence" value="ECO:0007669"/>
    <property type="project" value="UniProtKB-KW"/>
</dbReference>
<gene>
    <name evidence="2" type="ordered locus">Caul_4457</name>
</gene>
<dbReference type="InterPro" id="IPR052164">
    <property type="entry name" value="Anthracycline_SecMetBiosynth"/>
</dbReference>
<dbReference type="CDD" id="cd07247">
    <property type="entry name" value="SgaA_N_like"/>
    <property type="match status" value="1"/>
</dbReference>
<feature type="domain" description="VOC" evidence="1">
    <location>
        <begin position="4"/>
        <end position="119"/>
    </location>
</feature>
<evidence type="ECO:0000259" key="1">
    <source>
        <dbReference type="PROSITE" id="PS51819"/>
    </source>
</evidence>
<protein>
    <submittedName>
        <fullName evidence="2">Glyoxalase/bleomycin resistance protein/dioxygenase</fullName>
    </submittedName>
</protein>
<keyword evidence="2" id="KW-0560">Oxidoreductase</keyword>
<dbReference type="EMBL" id="CP000927">
    <property type="protein sequence ID" value="ABZ73577.1"/>
    <property type="molecule type" value="Genomic_DNA"/>
</dbReference>